<keyword evidence="2 9" id="KW-0686">Riboflavin biosynthesis</keyword>
<evidence type="ECO:0000256" key="5">
    <source>
        <dbReference type="ARBA" id="ARBA00022801"/>
    </source>
</evidence>
<accession>A0A852VDJ6</accession>
<dbReference type="EC" id="3.5.4.25" evidence="9"/>
<keyword evidence="3 9" id="KW-0479">Metal-binding</keyword>
<dbReference type="NCBIfam" id="NF001591">
    <property type="entry name" value="PRK00393.1"/>
    <property type="match status" value="1"/>
</dbReference>
<dbReference type="GO" id="GO:0003935">
    <property type="term" value="F:GTP cyclohydrolase II activity"/>
    <property type="evidence" value="ECO:0007669"/>
    <property type="project" value="UniProtKB-UniRule"/>
</dbReference>
<comment type="caution">
    <text evidence="11">The sequence shown here is derived from an EMBL/GenBank/DDBJ whole genome shotgun (WGS) entry which is preliminary data.</text>
</comment>
<feature type="binding site" evidence="9">
    <location>
        <position position="141"/>
    </location>
    <ligand>
        <name>GTP</name>
        <dbReference type="ChEBI" id="CHEBI:37565"/>
    </ligand>
</feature>
<evidence type="ECO:0000256" key="3">
    <source>
        <dbReference type="ARBA" id="ARBA00022723"/>
    </source>
</evidence>
<keyword evidence="6 9" id="KW-0862">Zinc</keyword>
<evidence type="ECO:0000256" key="1">
    <source>
        <dbReference type="ARBA" id="ARBA00004853"/>
    </source>
</evidence>
<comment type="similarity">
    <text evidence="9">Belongs to the GTP cyclohydrolase II family.</text>
</comment>
<feature type="binding site" evidence="9">
    <location>
        <begin position="119"/>
        <end position="121"/>
    </location>
    <ligand>
        <name>GTP</name>
        <dbReference type="ChEBI" id="CHEBI:37565"/>
    </ligand>
</feature>
<comment type="function">
    <text evidence="9">Catalyzes the conversion of GTP to 2,5-diamino-6-ribosylamino-4(3H)-pyrimidinone 5'-phosphate (DARP), formate and pyrophosphate.</text>
</comment>
<dbReference type="PANTHER" id="PTHR21327:SF18">
    <property type="entry name" value="3,4-DIHYDROXY-2-BUTANONE 4-PHOSPHATE SYNTHASE"/>
    <property type="match status" value="1"/>
</dbReference>
<dbReference type="UniPathway" id="UPA00275">
    <property type="reaction ID" value="UER00400"/>
</dbReference>
<dbReference type="PANTHER" id="PTHR21327">
    <property type="entry name" value="GTP CYCLOHYDROLASE II-RELATED"/>
    <property type="match status" value="1"/>
</dbReference>
<dbReference type="GO" id="GO:0009231">
    <property type="term" value="P:riboflavin biosynthetic process"/>
    <property type="evidence" value="ECO:0007669"/>
    <property type="project" value="UniProtKB-UniRule"/>
</dbReference>
<dbReference type="GO" id="GO:0005829">
    <property type="term" value="C:cytosol"/>
    <property type="evidence" value="ECO:0007669"/>
    <property type="project" value="TreeGrafter"/>
</dbReference>
<feature type="active site" description="Nucleophile" evidence="9">
    <location>
        <position position="155"/>
    </location>
</feature>
<dbReference type="InterPro" id="IPR032677">
    <property type="entry name" value="GTP_cyclohydro_II"/>
</dbReference>
<feature type="binding site" evidence="9">
    <location>
        <position position="81"/>
    </location>
    <ligand>
        <name>Zn(2+)</name>
        <dbReference type="ChEBI" id="CHEBI:29105"/>
        <note>catalytic</note>
    </ligand>
</feature>
<dbReference type="FunFam" id="3.40.50.10990:FF:000002">
    <property type="entry name" value="GTP cyclohydrolase-2"/>
    <property type="match status" value="1"/>
</dbReference>
<comment type="catalytic activity">
    <reaction evidence="8 9">
        <text>GTP + 4 H2O = 2,5-diamino-6-hydroxy-4-(5-phosphoribosylamino)-pyrimidine + formate + 2 phosphate + 3 H(+)</text>
        <dbReference type="Rhea" id="RHEA:23704"/>
        <dbReference type="ChEBI" id="CHEBI:15377"/>
        <dbReference type="ChEBI" id="CHEBI:15378"/>
        <dbReference type="ChEBI" id="CHEBI:15740"/>
        <dbReference type="ChEBI" id="CHEBI:37565"/>
        <dbReference type="ChEBI" id="CHEBI:43474"/>
        <dbReference type="ChEBI" id="CHEBI:58614"/>
        <dbReference type="EC" id="3.5.4.25"/>
    </reaction>
</comment>
<proteinExistence type="inferred from homology"/>
<feature type="active site" description="Proton acceptor" evidence="9">
    <location>
        <position position="153"/>
    </location>
</feature>
<evidence type="ECO:0000256" key="4">
    <source>
        <dbReference type="ARBA" id="ARBA00022741"/>
    </source>
</evidence>
<dbReference type="SUPFAM" id="SSF142695">
    <property type="entry name" value="RibA-like"/>
    <property type="match status" value="1"/>
</dbReference>
<dbReference type="InterPro" id="IPR000926">
    <property type="entry name" value="RibA"/>
</dbReference>
<evidence type="ECO:0000256" key="9">
    <source>
        <dbReference type="HAMAP-Rule" id="MF_00179"/>
    </source>
</evidence>
<protein>
    <recommendedName>
        <fullName evidence="9">GTP cyclohydrolase-2</fullName>
        <ecNumber evidence="9">3.5.4.25</ecNumber>
    </recommendedName>
    <alternativeName>
        <fullName evidence="9">GTP cyclohydrolase II</fullName>
    </alternativeName>
</protein>
<evidence type="ECO:0000256" key="7">
    <source>
        <dbReference type="ARBA" id="ARBA00023134"/>
    </source>
</evidence>
<dbReference type="CDD" id="cd00641">
    <property type="entry name" value="GTP_cyclohydro2"/>
    <property type="match status" value="1"/>
</dbReference>
<dbReference type="InterPro" id="IPR036144">
    <property type="entry name" value="RibA-like_sf"/>
</dbReference>
<gene>
    <name evidence="9" type="primary">ribA</name>
    <name evidence="11" type="ORF">HDF08_000412</name>
</gene>
<evidence type="ECO:0000313" key="11">
    <source>
        <dbReference type="EMBL" id="NYF88345.1"/>
    </source>
</evidence>
<evidence type="ECO:0000256" key="2">
    <source>
        <dbReference type="ARBA" id="ARBA00022619"/>
    </source>
</evidence>
<feature type="binding site" evidence="9">
    <location>
        <position position="181"/>
    </location>
    <ligand>
        <name>GTP</name>
        <dbReference type="ChEBI" id="CHEBI:37565"/>
    </ligand>
</feature>
<dbReference type="NCBIfam" id="TIGR00505">
    <property type="entry name" value="ribA"/>
    <property type="match status" value="1"/>
</dbReference>
<feature type="domain" description="GTP cyclohydrolase II" evidence="10">
    <location>
        <begin position="26"/>
        <end position="196"/>
    </location>
</feature>
<keyword evidence="4 9" id="KW-0547">Nucleotide-binding</keyword>
<feature type="binding site" evidence="9">
    <location>
        <position position="97"/>
    </location>
    <ligand>
        <name>GTP</name>
        <dbReference type="ChEBI" id="CHEBI:37565"/>
    </ligand>
</feature>
<feature type="binding site" evidence="9">
    <location>
        <position position="92"/>
    </location>
    <ligand>
        <name>Zn(2+)</name>
        <dbReference type="ChEBI" id="CHEBI:29105"/>
        <note>catalytic</note>
    </ligand>
</feature>
<feature type="binding site" evidence="9">
    <location>
        <begin position="76"/>
        <end position="80"/>
    </location>
    <ligand>
        <name>GTP</name>
        <dbReference type="ChEBI" id="CHEBI:37565"/>
    </ligand>
</feature>
<reference evidence="11 12" key="1">
    <citation type="submission" date="2020-07" db="EMBL/GenBank/DDBJ databases">
        <title>Genomic Encyclopedia of Type Strains, Phase IV (KMG-V): Genome sequencing to study the core and pangenomes of soil and plant-associated prokaryotes.</title>
        <authorList>
            <person name="Whitman W."/>
        </authorList>
    </citation>
    <scope>NUCLEOTIDE SEQUENCE [LARGE SCALE GENOMIC DNA]</scope>
    <source>
        <strain evidence="11 12">M8UP22</strain>
    </source>
</reference>
<dbReference type="EMBL" id="JACCCU010000001">
    <property type="protein sequence ID" value="NYF88345.1"/>
    <property type="molecule type" value="Genomic_DNA"/>
</dbReference>
<comment type="cofactor">
    <cofactor evidence="9">
        <name>Zn(2+)</name>
        <dbReference type="ChEBI" id="CHEBI:29105"/>
    </cofactor>
    <text evidence="9">Binds 1 zinc ion per subunit.</text>
</comment>
<dbReference type="GO" id="GO:0008270">
    <property type="term" value="F:zinc ion binding"/>
    <property type="evidence" value="ECO:0007669"/>
    <property type="project" value="UniProtKB-UniRule"/>
</dbReference>
<name>A0A852VDJ6_9BACT</name>
<dbReference type="GO" id="GO:0005525">
    <property type="term" value="F:GTP binding"/>
    <property type="evidence" value="ECO:0007669"/>
    <property type="project" value="UniProtKB-KW"/>
</dbReference>
<dbReference type="Pfam" id="PF00925">
    <property type="entry name" value="GTP_cyclohydro2"/>
    <property type="match status" value="1"/>
</dbReference>
<feature type="binding site" evidence="9">
    <location>
        <position position="94"/>
    </location>
    <ligand>
        <name>Zn(2+)</name>
        <dbReference type="ChEBI" id="CHEBI:29105"/>
        <note>catalytic</note>
    </ligand>
</feature>
<keyword evidence="5 9" id="KW-0378">Hydrolase</keyword>
<organism evidence="11 12">
    <name type="scientific">Tunturiibacter lichenicola</name>
    <dbReference type="NCBI Taxonomy" id="2051959"/>
    <lineage>
        <taxon>Bacteria</taxon>
        <taxon>Pseudomonadati</taxon>
        <taxon>Acidobacteriota</taxon>
        <taxon>Terriglobia</taxon>
        <taxon>Terriglobales</taxon>
        <taxon>Acidobacteriaceae</taxon>
        <taxon>Tunturiibacter</taxon>
    </lineage>
</organism>
<evidence type="ECO:0000256" key="8">
    <source>
        <dbReference type="ARBA" id="ARBA00049295"/>
    </source>
</evidence>
<dbReference type="Proteomes" id="UP000564385">
    <property type="component" value="Unassembled WGS sequence"/>
</dbReference>
<feature type="binding site" evidence="9">
    <location>
        <position position="176"/>
    </location>
    <ligand>
        <name>GTP</name>
        <dbReference type="ChEBI" id="CHEBI:37565"/>
    </ligand>
</feature>
<evidence type="ECO:0000256" key="6">
    <source>
        <dbReference type="ARBA" id="ARBA00022833"/>
    </source>
</evidence>
<comment type="pathway">
    <text evidence="1 9">Cofactor biosynthesis; riboflavin biosynthesis; 5-amino-6-(D-ribitylamino)uracil from GTP: step 1/4.</text>
</comment>
<evidence type="ECO:0000313" key="12">
    <source>
        <dbReference type="Proteomes" id="UP000564385"/>
    </source>
</evidence>
<evidence type="ECO:0000259" key="10">
    <source>
        <dbReference type="Pfam" id="PF00925"/>
    </source>
</evidence>
<dbReference type="AlphaFoldDB" id="A0A852VDJ6"/>
<dbReference type="GO" id="GO:0008686">
    <property type="term" value="F:3,4-dihydroxy-2-butanone-4-phosphate synthase activity"/>
    <property type="evidence" value="ECO:0007669"/>
    <property type="project" value="TreeGrafter"/>
</dbReference>
<dbReference type="Gene3D" id="3.40.50.10990">
    <property type="entry name" value="GTP cyclohydrolase II"/>
    <property type="match status" value="1"/>
</dbReference>
<sequence length="230" mass="25851">MKTSTRGSAPSIAKEIRLSLIELKQIAQVKFPTRWTDFHLLAFEGTYTSPYNKEKCVQTALALIAGNLYRDAPVVRIHSQCATGDVFHSLRCDCHDQLHLALRTIAELGTGILLYEHQEGRGIGLMEKLKAYELQDQGFDTIEANLRLGHAIDHRDYQLPVDILCSLNIRRVRLMTNNPEKIRAVTLSGIHIVERLNAEVPIDPRCADYVATKREKLGHLSTQPTASVIN</sequence>
<keyword evidence="7 9" id="KW-0342">GTP-binding</keyword>
<dbReference type="HAMAP" id="MF_00179">
    <property type="entry name" value="RibA"/>
    <property type="match status" value="1"/>
</dbReference>